<feature type="transmembrane region" description="Helical" evidence="7">
    <location>
        <begin position="132"/>
        <end position="154"/>
    </location>
</feature>
<protein>
    <recommendedName>
        <fullName evidence="8">Major facilitator superfamily (MFS) profile domain-containing protein</fullName>
    </recommendedName>
</protein>
<dbReference type="PROSITE" id="PS50850">
    <property type="entry name" value="MFS"/>
    <property type="match status" value="1"/>
</dbReference>
<keyword evidence="10" id="KW-1185">Reference proteome</keyword>
<feature type="transmembrane region" description="Helical" evidence="7">
    <location>
        <begin position="384"/>
        <end position="413"/>
    </location>
</feature>
<evidence type="ECO:0000256" key="2">
    <source>
        <dbReference type="ARBA" id="ARBA00022448"/>
    </source>
</evidence>
<dbReference type="Proteomes" id="UP000192596">
    <property type="component" value="Unassembled WGS sequence"/>
</dbReference>
<comment type="subcellular location">
    <subcellularLocation>
        <location evidence="1">Membrane</location>
        <topology evidence="1">Multi-pass membrane protein</topology>
    </subcellularLocation>
</comment>
<dbReference type="GO" id="GO:0016020">
    <property type="term" value="C:membrane"/>
    <property type="evidence" value="ECO:0007669"/>
    <property type="project" value="UniProtKB-SubCell"/>
</dbReference>
<feature type="transmembrane region" description="Helical" evidence="7">
    <location>
        <begin position="433"/>
        <end position="455"/>
    </location>
</feature>
<keyword evidence="3 7" id="KW-0812">Transmembrane</keyword>
<feature type="transmembrane region" description="Helical" evidence="7">
    <location>
        <begin position="32"/>
        <end position="52"/>
    </location>
</feature>
<keyword evidence="4 7" id="KW-1133">Transmembrane helix</keyword>
<evidence type="ECO:0000256" key="7">
    <source>
        <dbReference type="SAM" id="Phobius"/>
    </source>
</evidence>
<evidence type="ECO:0000313" key="10">
    <source>
        <dbReference type="Proteomes" id="UP000192596"/>
    </source>
</evidence>
<keyword evidence="5 7" id="KW-0472">Membrane</keyword>
<comment type="caution">
    <text evidence="9">The sequence shown here is derived from an EMBL/GenBank/DDBJ whole genome shotgun (WGS) entry which is preliminary data.</text>
</comment>
<name>A0A1V8TDV1_9PEZI</name>
<evidence type="ECO:0000256" key="1">
    <source>
        <dbReference type="ARBA" id="ARBA00004141"/>
    </source>
</evidence>
<sequence length="495" mass="52424">MPKSTWTKLLNTTQITKDFSEMPYGLKWRSNTFFIIATVAVGLFCDLFLYGLVVPILPFMLQDRIGLPKDQIQAHVSGLLAAYAASSVVFSPLAGIISDKISTRQGPFLGGLAALLSATVLLFVGQNLATLYVARILQGLSAAVVWSIGLTLCLETVGPENLGKTIGTVISFASVGSLAAPAIGGVLYEKSGYTGVFGVGFAVLAVDFIMRVMVIEKKVARKYPGGAKLVDGPPEDDQNDDANEENEEANESQPLLSKSPSQEDEKSFKLSKDQPRLARALPILPCLSHPRLLSALLVALIQATLLGAFDSTITTEAQELFNFTSLESGLLFIPLGIFDLILGPVFGWAVDKYGTKPVAVGAYSWLTIALTLLRLPQAGGKDQIILYSCLLSLCGVGLAAVGAPSIVEAGAVVQKYYEVNPDFFGEEGPYAQLYGLNSMVFSAGLALGPSLAGGLKSAIGYGNMNAVLAGICGATAVVCFFFIGGWPRMLSKGRD</sequence>
<reference evidence="10" key="1">
    <citation type="submission" date="2017-03" db="EMBL/GenBank/DDBJ databases">
        <title>Genomes of endolithic fungi from Antarctica.</title>
        <authorList>
            <person name="Coleine C."/>
            <person name="Masonjones S."/>
            <person name="Stajich J.E."/>
        </authorList>
    </citation>
    <scope>NUCLEOTIDE SEQUENCE [LARGE SCALE GENOMIC DNA]</scope>
    <source>
        <strain evidence="10">CCFEE 5527</strain>
    </source>
</reference>
<dbReference type="GO" id="GO:0022857">
    <property type="term" value="F:transmembrane transporter activity"/>
    <property type="evidence" value="ECO:0007669"/>
    <property type="project" value="InterPro"/>
</dbReference>
<keyword evidence="2" id="KW-0813">Transport</keyword>
<dbReference type="PANTHER" id="PTHR23506">
    <property type="entry name" value="GH10249P"/>
    <property type="match status" value="1"/>
</dbReference>
<dbReference type="InterPro" id="IPR050930">
    <property type="entry name" value="MFS_Vesicular_Transporter"/>
</dbReference>
<feature type="transmembrane region" description="Helical" evidence="7">
    <location>
        <begin position="194"/>
        <end position="214"/>
    </location>
</feature>
<gene>
    <name evidence="9" type="ORF">B0A48_04962</name>
</gene>
<evidence type="ECO:0000256" key="3">
    <source>
        <dbReference type="ARBA" id="ARBA00022692"/>
    </source>
</evidence>
<dbReference type="Pfam" id="PF07690">
    <property type="entry name" value="MFS_1"/>
    <property type="match status" value="1"/>
</dbReference>
<feature type="transmembrane region" description="Helical" evidence="7">
    <location>
        <begin position="292"/>
        <end position="309"/>
    </location>
</feature>
<dbReference type="OrthoDB" id="5086884at2759"/>
<evidence type="ECO:0000259" key="8">
    <source>
        <dbReference type="PROSITE" id="PS50850"/>
    </source>
</evidence>
<dbReference type="CDD" id="cd17325">
    <property type="entry name" value="MFS_MdtG_SLC18_like"/>
    <property type="match status" value="1"/>
</dbReference>
<feature type="compositionally biased region" description="Acidic residues" evidence="6">
    <location>
        <begin position="233"/>
        <end position="250"/>
    </location>
</feature>
<dbReference type="InterPro" id="IPR020846">
    <property type="entry name" value="MFS_dom"/>
</dbReference>
<feature type="transmembrane region" description="Helical" evidence="7">
    <location>
        <begin position="72"/>
        <end position="96"/>
    </location>
</feature>
<dbReference type="InParanoid" id="A0A1V8TDV1"/>
<feature type="compositionally biased region" description="Basic and acidic residues" evidence="6">
    <location>
        <begin position="261"/>
        <end position="271"/>
    </location>
</feature>
<evidence type="ECO:0000313" key="9">
    <source>
        <dbReference type="EMBL" id="OQO09560.1"/>
    </source>
</evidence>
<proteinExistence type="predicted"/>
<dbReference type="InterPro" id="IPR011701">
    <property type="entry name" value="MFS"/>
</dbReference>
<dbReference type="InterPro" id="IPR036259">
    <property type="entry name" value="MFS_trans_sf"/>
</dbReference>
<feature type="region of interest" description="Disordered" evidence="6">
    <location>
        <begin position="226"/>
        <end position="271"/>
    </location>
</feature>
<dbReference type="AlphaFoldDB" id="A0A1V8TDV1"/>
<organism evidence="9 10">
    <name type="scientific">Cryoendolithus antarcticus</name>
    <dbReference type="NCBI Taxonomy" id="1507870"/>
    <lineage>
        <taxon>Eukaryota</taxon>
        <taxon>Fungi</taxon>
        <taxon>Dikarya</taxon>
        <taxon>Ascomycota</taxon>
        <taxon>Pezizomycotina</taxon>
        <taxon>Dothideomycetes</taxon>
        <taxon>Dothideomycetidae</taxon>
        <taxon>Cladosporiales</taxon>
        <taxon>Cladosporiaceae</taxon>
        <taxon>Cryoendolithus</taxon>
    </lineage>
</organism>
<feature type="transmembrane region" description="Helical" evidence="7">
    <location>
        <begin position="329"/>
        <end position="350"/>
    </location>
</feature>
<dbReference type="PANTHER" id="PTHR23506:SF37">
    <property type="entry name" value="MAJOR FACILITATOR SUPERFAMILY (MFS) PROFILE DOMAIN-CONTAINING PROTEIN"/>
    <property type="match status" value="1"/>
</dbReference>
<dbReference type="STRING" id="1507870.A0A1V8TDV1"/>
<evidence type="ECO:0000256" key="4">
    <source>
        <dbReference type="ARBA" id="ARBA00022989"/>
    </source>
</evidence>
<accession>A0A1V8TDV1</accession>
<feature type="transmembrane region" description="Helical" evidence="7">
    <location>
        <begin position="467"/>
        <end position="486"/>
    </location>
</feature>
<feature type="domain" description="Major facilitator superfamily (MFS) profile" evidence="8">
    <location>
        <begin position="35"/>
        <end position="487"/>
    </location>
</feature>
<dbReference type="SUPFAM" id="SSF103473">
    <property type="entry name" value="MFS general substrate transporter"/>
    <property type="match status" value="1"/>
</dbReference>
<feature type="transmembrane region" description="Helical" evidence="7">
    <location>
        <begin position="166"/>
        <end position="188"/>
    </location>
</feature>
<evidence type="ECO:0000256" key="6">
    <source>
        <dbReference type="SAM" id="MobiDB-lite"/>
    </source>
</evidence>
<evidence type="ECO:0000256" key="5">
    <source>
        <dbReference type="ARBA" id="ARBA00023136"/>
    </source>
</evidence>
<dbReference type="Gene3D" id="1.20.1250.20">
    <property type="entry name" value="MFS general substrate transporter like domains"/>
    <property type="match status" value="2"/>
</dbReference>
<feature type="transmembrane region" description="Helical" evidence="7">
    <location>
        <begin position="108"/>
        <end position="126"/>
    </location>
</feature>
<dbReference type="EMBL" id="NAJO01000010">
    <property type="protein sequence ID" value="OQO09560.1"/>
    <property type="molecule type" value="Genomic_DNA"/>
</dbReference>